<name>A0A3T0KYB5_9BACI</name>
<sequence length="466" mass="51226">MKRRNLLRFFLLSIFTFTFGWIIKKVSENTILQRGDSGEVTESGTNEIKLLTEKLADNAKKLNGWIDVTQAPYNAKGDGVTDDWQAIQDAINAGDKIFFPHKRFRLSNSLSFNSTKILEGSGCGLDYSTSKTVLEFDEGVAGIIPMTNNAAFTEISNICLYSKSVDSGTDDGIKIESNRVNLRNVLIEGFGRHGVNLDSTGVNSNLCQLSNVRAYRNKANGFNLSGGVDNNVITLDKCDASVNGGWGFYNTARHTLHLNCHASQNTLGAIYDNGNSNVYFMPYIEKGEGDTAIIDSASSTGTWIAGQYAAVYPTVHAKAQTSWTILFGSSFTRRLRIDNTEGPTTGKTYEFDSGVYKKDYFRLRNATDSKNIFEINSTTSRFNFFIPVAFTPVTASTVNNSVFVDGADNILKFRDNAGRTGNISRFVSVPASATATGTPGDWSADGNYMYVCYSVNKWNRVAVDAW</sequence>
<dbReference type="Gene3D" id="2.160.20.10">
    <property type="entry name" value="Single-stranded right-handed beta-helix, Pectin lyase-like"/>
    <property type="match status" value="1"/>
</dbReference>
<dbReference type="InterPro" id="IPR012334">
    <property type="entry name" value="Pectin_lyas_fold"/>
</dbReference>
<evidence type="ECO:0000259" key="1">
    <source>
        <dbReference type="Pfam" id="PF12708"/>
    </source>
</evidence>
<feature type="domain" description="Rhamnogalacturonase A/B/Epimerase-like pectate lyase" evidence="1">
    <location>
        <begin position="73"/>
        <end position="194"/>
    </location>
</feature>
<dbReference type="Pfam" id="PF12708">
    <property type="entry name" value="Pect-lyase_RHGA_epim"/>
    <property type="match status" value="1"/>
</dbReference>
<dbReference type="Proteomes" id="UP000283095">
    <property type="component" value="Chromosome"/>
</dbReference>
<dbReference type="SUPFAM" id="SSF51126">
    <property type="entry name" value="Pectin lyase-like"/>
    <property type="match status" value="1"/>
</dbReference>
<evidence type="ECO:0000313" key="3">
    <source>
        <dbReference type="Proteomes" id="UP000283095"/>
    </source>
</evidence>
<dbReference type="InterPro" id="IPR011050">
    <property type="entry name" value="Pectin_lyase_fold/virulence"/>
</dbReference>
<reference evidence="2 3" key="1">
    <citation type="submission" date="2018-01" db="EMBL/GenBank/DDBJ databases">
        <title>Bacillus asahii Genome sequencing and assembly.</title>
        <authorList>
            <person name="Jiang H."/>
            <person name="Feng Y."/>
            <person name="Zhao F."/>
            <person name="Lin X."/>
        </authorList>
    </citation>
    <scope>NUCLEOTIDE SEQUENCE [LARGE SCALE GENOMIC DNA]</scope>
    <source>
        <strain evidence="2 3">OM18</strain>
    </source>
</reference>
<organism evidence="2 3">
    <name type="scientific">Peribacillus asahii</name>
    <dbReference type="NCBI Taxonomy" id="228899"/>
    <lineage>
        <taxon>Bacteria</taxon>
        <taxon>Bacillati</taxon>
        <taxon>Bacillota</taxon>
        <taxon>Bacilli</taxon>
        <taxon>Bacillales</taxon>
        <taxon>Bacillaceae</taxon>
        <taxon>Peribacillus</taxon>
    </lineage>
</organism>
<accession>A0A3T0KYB5</accession>
<protein>
    <recommendedName>
        <fullName evidence="1">Rhamnogalacturonase A/B/Epimerase-like pectate lyase domain-containing protein</fullName>
    </recommendedName>
</protein>
<dbReference type="InterPro" id="IPR024535">
    <property type="entry name" value="RHGA/B-epi-like_pectate_lyase"/>
</dbReference>
<dbReference type="RefSeq" id="WP_164853312.1">
    <property type="nucleotide sequence ID" value="NZ_CP026095.1"/>
</dbReference>
<proteinExistence type="predicted"/>
<evidence type="ECO:0000313" key="2">
    <source>
        <dbReference type="EMBL" id="AZV45325.1"/>
    </source>
</evidence>
<dbReference type="AlphaFoldDB" id="A0A3T0KYB5"/>
<dbReference type="EMBL" id="CP026095">
    <property type="protein sequence ID" value="AZV45325.1"/>
    <property type="molecule type" value="Genomic_DNA"/>
</dbReference>
<gene>
    <name evidence="2" type="ORF">BAOM_4747</name>
</gene>
<dbReference type="KEGG" id="pasa:BAOM_4747"/>